<evidence type="ECO:0000313" key="2">
    <source>
        <dbReference type="EMBL" id="GAA1167034.1"/>
    </source>
</evidence>
<keyword evidence="3" id="KW-1185">Reference proteome</keyword>
<dbReference type="EMBL" id="BAAAKV010000018">
    <property type="protein sequence ID" value="GAA1167034.1"/>
    <property type="molecule type" value="Genomic_DNA"/>
</dbReference>
<evidence type="ECO:0008006" key="4">
    <source>
        <dbReference type="Google" id="ProtNLM"/>
    </source>
</evidence>
<protein>
    <recommendedName>
        <fullName evidence="4">SH3 domain-containing protein</fullName>
    </recommendedName>
</protein>
<sequence>MKRMVKHTSKNSGGNRTKAWAVAALPVASVAALLGTAPAASAVSAGASACTSNYFWSNKDSDTGRAVRAVVAPIREVPASCGDKVAAVDSSTKLQYHCYITNSSGNRWTHVRVDGLSTNGWVYSPNLDDGGSTKKC</sequence>
<feature type="signal peptide" evidence="1">
    <location>
        <begin position="1"/>
        <end position="42"/>
    </location>
</feature>
<organism evidence="2 3">
    <name type="scientific">Streptomyces hebeiensis</name>
    <dbReference type="NCBI Taxonomy" id="229486"/>
    <lineage>
        <taxon>Bacteria</taxon>
        <taxon>Bacillati</taxon>
        <taxon>Actinomycetota</taxon>
        <taxon>Actinomycetes</taxon>
        <taxon>Kitasatosporales</taxon>
        <taxon>Streptomycetaceae</taxon>
        <taxon>Streptomyces</taxon>
    </lineage>
</organism>
<evidence type="ECO:0000313" key="3">
    <source>
        <dbReference type="Proteomes" id="UP001501371"/>
    </source>
</evidence>
<keyword evidence="1" id="KW-0732">Signal</keyword>
<reference evidence="2 3" key="1">
    <citation type="journal article" date="2019" name="Int. J. Syst. Evol. Microbiol.">
        <title>The Global Catalogue of Microorganisms (GCM) 10K type strain sequencing project: providing services to taxonomists for standard genome sequencing and annotation.</title>
        <authorList>
            <consortium name="The Broad Institute Genomics Platform"/>
            <consortium name="The Broad Institute Genome Sequencing Center for Infectious Disease"/>
            <person name="Wu L."/>
            <person name="Ma J."/>
        </authorList>
    </citation>
    <scope>NUCLEOTIDE SEQUENCE [LARGE SCALE GENOMIC DNA]</scope>
    <source>
        <strain evidence="2 3">JCM 12696</strain>
    </source>
</reference>
<name>A0ABN1UTD9_9ACTN</name>
<dbReference type="Proteomes" id="UP001501371">
    <property type="component" value="Unassembled WGS sequence"/>
</dbReference>
<gene>
    <name evidence="2" type="ORF">GCM10009654_25040</name>
</gene>
<proteinExistence type="predicted"/>
<feature type="chain" id="PRO_5046178932" description="SH3 domain-containing protein" evidence="1">
    <location>
        <begin position="43"/>
        <end position="136"/>
    </location>
</feature>
<evidence type="ECO:0000256" key="1">
    <source>
        <dbReference type="SAM" id="SignalP"/>
    </source>
</evidence>
<comment type="caution">
    <text evidence="2">The sequence shown here is derived from an EMBL/GenBank/DDBJ whole genome shotgun (WGS) entry which is preliminary data.</text>
</comment>
<accession>A0ABN1UTD9</accession>